<comment type="caution">
    <text evidence="6">The sequence shown here is derived from an EMBL/GenBank/DDBJ whole genome shotgun (WGS) entry which is preliminary data.</text>
</comment>
<feature type="domain" description="Alcohol dehydrogenase-like C-terminal" evidence="5">
    <location>
        <begin position="88"/>
        <end position="214"/>
    </location>
</feature>
<dbReference type="Pfam" id="PF00107">
    <property type="entry name" value="ADH_zinc_N"/>
    <property type="match status" value="1"/>
</dbReference>
<protein>
    <recommendedName>
        <fullName evidence="5">Alcohol dehydrogenase-like C-terminal domain-containing protein</fullName>
    </recommendedName>
</protein>
<dbReference type="OrthoDB" id="1879366at2759"/>
<dbReference type="GO" id="GO:0046872">
    <property type="term" value="F:metal ion binding"/>
    <property type="evidence" value="ECO:0007669"/>
    <property type="project" value="UniProtKB-KW"/>
</dbReference>
<evidence type="ECO:0000313" key="7">
    <source>
        <dbReference type="Proteomes" id="UP000019471"/>
    </source>
</evidence>
<dbReference type="RefSeq" id="XP_007742518.1">
    <property type="nucleotide sequence ID" value="XM_007744328.1"/>
</dbReference>
<dbReference type="GO" id="GO:0004022">
    <property type="term" value="F:alcohol dehydrogenase (NAD+) activity"/>
    <property type="evidence" value="ECO:0007669"/>
    <property type="project" value="TreeGrafter"/>
</dbReference>
<evidence type="ECO:0000259" key="5">
    <source>
        <dbReference type="Pfam" id="PF00107"/>
    </source>
</evidence>
<dbReference type="STRING" id="1182543.W9X6L9"/>
<dbReference type="SUPFAM" id="SSF51735">
    <property type="entry name" value="NAD(P)-binding Rossmann-fold domains"/>
    <property type="match status" value="1"/>
</dbReference>
<proteinExistence type="predicted"/>
<organism evidence="6 7">
    <name type="scientific">Cladophialophora psammophila CBS 110553</name>
    <dbReference type="NCBI Taxonomy" id="1182543"/>
    <lineage>
        <taxon>Eukaryota</taxon>
        <taxon>Fungi</taxon>
        <taxon>Dikarya</taxon>
        <taxon>Ascomycota</taxon>
        <taxon>Pezizomycotina</taxon>
        <taxon>Eurotiomycetes</taxon>
        <taxon>Chaetothyriomycetidae</taxon>
        <taxon>Chaetothyriales</taxon>
        <taxon>Herpotrichiellaceae</taxon>
        <taxon>Cladophialophora</taxon>
    </lineage>
</organism>
<dbReference type="Gene3D" id="3.40.50.720">
    <property type="entry name" value="NAD(P)-binding Rossmann-like Domain"/>
    <property type="match status" value="1"/>
</dbReference>
<name>W9X6L9_9EURO</name>
<dbReference type="Proteomes" id="UP000019471">
    <property type="component" value="Unassembled WGS sequence"/>
</dbReference>
<evidence type="ECO:0000256" key="4">
    <source>
        <dbReference type="ARBA" id="ARBA00023002"/>
    </source>
</evidence>
<dbReference type="AlphaFoldDB" id="W9X6L9"/>
<dbReference type="InterPro" id="IPR013149">
    <property type="entry name" value="ADH-like_C"/>
</dbReference>
<sequence length="252" mass="27268">MGSGTTGPLRLTLQSKPTPPFLSLKVRGTRSLCNLSFQTDKVTNHDFTGVPATLATSSTDALMTPFNAIVNRAKLKKGETVLILGIGGLGFNALQLSLWLGANVYVLDKRQEVLDQAIIFGVQRENTFTSIETLSELIASKNILIDTVVDFVGNEELFTISQSIVRRGGTIVVVGIQAMHLSLDNATSLQKQLSILYSFGGSACDIKNGLKLIAEGVVKPQVKTAPLSEFPRLLEDLHNGRVESRMVLIPDM</sequence>
<dbReference type="EMBL" id="AMGX01000005">
    <property type="protein sequence ID" value="EXJ72571.1"/>
    <property type="molecule type" value="Genomic_DNA"/>
</dbReference>
<evidence type="ECO:0000256" key="2">
    <source>
        <dbReference type="ARBA" id="ARBA00022723"/>
    </source>
</evidence>
<dbReference type="GeneID" id="19188445"/>
<keyword evidence="2" id="KW-0479">Metal-binding</keyword>
<dbReference type="InterPro" id="IPR036291">
    <property type="entry name" value="NAD(P)-bd_dom_sf"/>
</dbReference>
<dbReference type="Gene3D" id="3.90.180.10">
    <property type="entry name" value="Medium-chain alcohol dehydrogenases, catalytic domain"/>
    <property type="match status" value="1"/>
</dbReference>
<reference evidence="6 7" key="1">
    <citation type="submission" date="2013-03" db="EMBL/GenBank/DDBJ databases">
        <title>The Genome Sequence of Cladophialophora psammophila CBS 110553.</title>
        <authorList>
            <consortium name="The Broad Institute Genomics Platform"/>
            <person name="Cuomo C."/>
            <person name="de Hoog S."/>
            <person name="Gorbushina A."/>
            <person name="Walker B."/>
            <person name="Young S.K."/>
            <person name="Zeng Q."/>
            <person name="Gargeya S."/>
            <person name="Fitzgerald M."/>
            <person name="Haas B."/>
            <person name="Abouelleil A."/>
            <person name="Allen A.W."/>
            <person name="Alvarado L."/>
            <person name="Arachchi H.M."/>
            <person name="Berlin A.M."/>
            <person name="Chapman S.B."/>
            <person name="Gainer-Dewar J."/>
            <person name="Goldberg J."/>
            <person name="Griggs A."/>
            <person name="Gujja S."/>
            <person name="Hansen M."/>
            <person name="Howarth C."/>
            <person name="Imamovic A."/>
            <person name="Ireland A."/>
            <person name="Larimer J."/>
            <person name="McCowan C."/>
            <person name="Murphy C."/>
            <person name="Pearson M."/>
            <person name="Poon T.W."/>
            <person name="Priest M."/>
            <person name="Roberts A."/>
            <person name="Saif S."/>
            <person name="Shea T."/>
            <person name="Sisk P."/>
            <person name="Sykes S."/>
            <person name="Wortman J."/>
            <person name="Nusbaum C."/>
            <person name="Birren B."/>
        </authorList>
    </citation>
    <scope>NUCLEOTIDE SEQUENCE [LARGE SCALE GENOMIC DNA]</scope>
    <source>
        <strain evidence="6 7">CBS 110553</strain>
    </source>
</reference>
<evidence type="ECO:0000256" key="3">
    <source>
        <dbReference type="ARBA" id="ARBA00022833"/>
    </source>
</evidence>
<keyword evidence="3" id="KW-0862">Zinc</keyword>
<keyword evidence="7" id="KW-1185">Reference proteome</keyword>
<dbReference type="PANTHER" id="PTHR42940:SF8">
    <property type="entry name" value="VACUOLAR PROTEIN SORTING-ASSOCIATED PROTEIN 11"/>
    <property type="match status" value="1"/>
</dbReference>
<evidence type="ECO:0000313" key="6">
    <source>
        <dbReference type="EMBL" id="EXJ72571.1"/>
    </source>
</evidence>
<dbReference type="GO" id="GO:0005737">
    <property type="term" value="C:cytoplasm"/>
    <property type="evidence" value="ECO:0007669"/>
    <property type="project" value="TreeGrafter"/>
</dbReference>
<comment type="cofactor">
    <cofactor evidence="1">
        <name>Zn(2+)</name>
        <dbReference type="ChEBI" id="CHEBI:29105"/>
    </cofactor>
</comment>
<gene>
    <name evidence="6" type="ORF">A1O5_03717</name>
</gene>
<accession>W9X6L9</accession>
<dbReference type="eggNOG" id="KOG0022">
    <property type="taxonomic scope" value="Eukaryota"/>
</dbReference>
<dbReference type="PANTHER" id="PTHR42940">
    <property type="entry name" value="ALCOHOL DEHYDROGENASE 1-RELATED"/>
    <property type="match status" value="1"/>
</dbReference>
<keyword evidence="4" id="KW-0560">Oxidoreductase</keyword>
<dbReference type="HOGENOM" id="CLU_026673_11_2_1"/>
<evidence type="ECO:0000256" key="1">
    <source>
        <dbReference type="ARBA" id="ARBA00001947"/>
    </source>
</evidence>